<dbReference type="PANTHER" id="PTHR31511">
    <property type="entry name" value="PROTEIN CBG23764"/>
    <property type="match status" value="1"/>
</dbReference>
<dbReference type="KEGG" id="dpx:DAPPUDRAFT_344893"/>
<reference evidence="1 2" key="1">
    <citation type="journal article" date="2011" name="Science">
        <title>The ecoresponsive genome of Daphnia pulex.</title>
        <authorList>
            <person name="Colbourne J.K."/>
            <person name="Pfrender M.E."/>
            <person name="Gilbert D."/>
            <person name="Thomas W.K."/>
            <person name="Tucker A."/>
            <person name="Oakley T.H."/>
            <person name="Tokishita S."/>
            <person name="Aerts A."/>
            <person name="Arnold G.J."/>
            <person name="Basu M.K."/>
            <person name="Bauer D.J."/>
            <person name="Caceres C.E."/>
            <person name="Carmel L."/>
            <person name="Casola C."/>
            <person name="Choi J.H."/>
            <person name="Detter J.C."/>
            <person name="Dong Q."/>
            <person name="Dusheyko S."/>
            <person name="Eads B.D."/>
            <person name="Frohlich T."/>
            <person name="Geiler-Samerotte K.A."/>
            <person name="Gerlach D."/>
            <person name="Hatcher P."/>
            <person name="Jogdeo S."/>
            <person name="Krijgsveld J."/>
            <person name="Kriventseva E.V."/>
            <person name="Kultz D."/>
            <person name="Laforsch C."/>
            <person name="Lindquist E."/>
            <person name="Lopez J."/>
            <person name="Manak J.R."/>
            <person name="Muller J."/>
            <person name="Pangilinan J."/>
            <person name="Patwardhan R.P."/>
            <person name="Pitluck S."/>
            <person name="Pritham E.J."/>
            <person name="Rechtsteiner A."/>
            <person name="Rho M."/>
            <person name="Rogozin I.B."/>
            <person name="Sakarya O."/>
            <person name="Salamov A."/>
            <person name="Schaack S."/>
            <person name="Shapiro H."/>
            <person name="Shiga Y."/>
            <person name="Skalitzky C."/>
            <person name="Smith Z."/>
            <person name="Souvorov A."/>
            <person name="Sung W."/>
            <person name="Tang Z."/>
            <person name="Tsuchiya D."/>
            <person name="Tu H."/>
            <person name="Vos H."/>
            <person name="Wang M."/>
            <person name="Wolf Y.I."/>
            <person name="Yamagata H."/>
            <person name="Yamada T."/>
            <person name="Ye Y."/>
            <person name="Shaw J.R."/>
            <person name="Andrews J."/>
            <person name="Crease T.J."/>
            <person name="Tang H."/>
            <person name="Lucas S.M."/>
            <person name="Robertson H.M."/>
            <person name="Bork P."/>
            <person name="Koonin E.V."/>
            <person name="Zdobnov E.M."/>
            <person name="Grigoriev I.V."/>
            <person name="Lynch M."/>
            <person name="Boore J.L."/>
        </authorList>
    </citation>
    <scope>NUCLEOTIDE SEQUENCE [LARGE SCALE GENOMIC DNA]</scope>
</reference>
<dbReference type="InParanoid" id="E9I748"/>
<gene>
    <name evidence="1" type="ORF">DAPPUDRAFT_344893</name>
</gene>
<dbReference type="OMA" id="CHNRERE"/>
<organism evidence="1 2">
    <name type="scientific">Daphnia pulex</name>
    <name type="common">Water flea</name>
    <dbReference type="NCBI Taxonomy" id="6669"/>
    <lineage>
        <taxon>Eukaryota</taxon>
        <taxon>Metazoa</taxon>
        <taxon>Ecdysozoa</taxon>
        <taxon>Arthropoda</taxon>
        <taxon>Crustacea</taxon>
        <taxon>Branchiopoda</taxon>
        <taxon>Diplostraca</taxon>
        <taxon>Cladocera</taxon>
        <taxon>Anomopoda</taxon>
        <taxon>Daphniidae</taxon>
        <taxon>Daphnia</taxon>
    </lineage>
</organism>
<dbReference type="OrthoDB" id="6378418at2759"/>
<dbReference type="SUPFAM" id="SSF56672">
    <property type="entry name" value="DNA/RNA polymerases"/>
    <property type="match status" value="1"/>
</dbReference>
<dbReference type="InterPro" id="IPR023211">
    <property type="entry name" value="DNA_pol_palm_dom_sf"/>
</dbReference>
<dbReference type="eggNOG" id="ENOG502QT5H">
    <property type="taxonomic scope" value="Eukaryota"/>
</dbReference>
<evidence type="ECO:0000313" key="2">
    <source>
        <dbReference type="Proteomes" id="UP000000305"/>
    </source>
</evidence>
<dbReference type="EMBL" id="GL736939">
    <property type="protein sequence ID" value="EFX60182.1"/>
    <property type="molecule type" value="Genomic_DNA"/>
</dbReference>
<dbReference type="Gene3D" id="3.90.1600.10">
    <property type="entry name" value="Palm domain of DNA polymerase"/>
    <property type="match status" value="1"/>
</dbReference>
<dbReference type="GO" id="GO:0071897">
    <property type="term" value="P:DNA biosynthetic process"/>
    <property type="evidence" value="ECO:0007669"/>
    <property type="project" value="UniProtKB-ARBA"/>
</dbReference>
<dbReference type="InterPro" id="IPR043502">
    <property type="entry name" value="DNA/RNA_pol_sf"/>
</dbReference>
<protein>
    <submittedName>
        <fullName evidence="1">Uncharacterized protein</fullName>
    </submittedName>
</protein>
<dbReference type="Proteomes" id="UP000000305">
    <property type="component" value="Unassembled WGS sequence"/>
</dbReference>
<dbReference type="PhylomeDB" id="E9I748"/>
<proteinExistence type="predicted"/>
<accession>E9I748</accession>
<dbReference type="HOGENOM" id="CLU_002028_1_0_1"/>
<dbReference type="STRING" id="6669.E9I748"/>
<feature type="non-terminal residue" evidence="1">
    <location>
        <position position="183"/>
    </location>
</feature>
<evidence type="ECO:0000313" key="1">
    <source>
        <dbReference type="EMBL" id="EFX60182.1"/>
    </source>
</evidence>
<dbReference type="PANTHER" id="PTHR31511:SF12">
    <property type="entry name" value="RHO TERMINATION FACTOR N-TERMINAL DOMAIN-CONTAINING PROTEIN"/>
    <property type="match status" value="1"/>
</dbReference>
<keyword evidence="2" id="KW-1185">Reference proteome</keyword>
<dbReference type="AlphaFoldDB" id="E9I748"/>
<name>E9I748_DAPPU</name>
<sequence length="183" mass="21111">MDQFKKLANSVFGKTMQNVRDYVSVKLHTSEKTLLKAISNVTFKSYTIIGEDLVQTNHFTPTITHDKPIAIGFTILELSKHIMFDFWYNKMTKNSPCEFNLGMSDTDSFLFEVTKPKLFWKSVEPYMDFSNYDKDHPKFSEGNKAKLGFFKDELCGGKKCVEFIGLRPKCYALNLVDKKSNVE</sequence>